<dbReference type="CDD" id="cd02516">
    <property type="entry name" value="CDP-ME_synthetase"/>
    <property type="match status" value="1"/>
</dbReference>
<keyword evidence="5 7" id="KW-0548">Nucleotidyltransferase</keyword>
<accession>A0A1H1L6Y9</accession>
<comment type="function">
    <text evidence="7">Catalyzes the formation of 4-diphosphocytidyl-2-C-methyl-D-erythritol from CTP and 2-C-methyl-D-erythritol 4-phosphate (MEP).</text>
</comment>
<feature type="site" description="Transition state stabilizer" evidence="7">
    <location>
        <position position="16"/>
    </location>
</feature>
<comment type="pathway">
    <text evidence="2 7">Isoprenoid biosynthesis; isopentenyl diphosphate biosynthesis via DXP pathway; isopentenyl diphosphate from 1-deoxy-D-xylulose 5-phosphate: step 2/6.</text>
</comment>
<dbReference type="InterPro" id="IPR034683">
    <property type="entry name" value="IspD/TarI"/>
</dbReference>
<dbReference type="RefSeq" id="WP_019195112.1">
    <property type="nucleotide sequence ID" value="NZ_LT629765.1"/>
</dbReference>
<dbReference type="STRING" id="1203190.GCA_000312345_02348"/>
<dbReference type="InterPro" id="IPR018294">
    <property type="entry name" value="ISPD_synthase_CS"/>
</dbReference>
<dbReference type="NCBIfam" id="TIGR00453">
    <property type="entry name" value="ispD"/>
    <property type="match status" value="1"/>
</dbReference>
<dbReference type="AlphaFoldDB" id="A0A1H1L6Y9"/>
<evidence type="ECO:0000256" key="4">
    <source>
        <dbReference type="ARBA" id="ARBA00022679"/>
    </source>
</evidence>
<dbReference type="eggNOG" id="COG1211">
    <property type="taxonomic scope" value="Bacteria"/>
</dbReference>
<dbReference type="Gene3D" id="3.90.550.10">
    <property type="entry name" value="Spore Coat Polysaccharide Biosynthesis Protein SpsA, Chain A"/>
    <property type="match status" value="1"/>
</dbReference>
<protein>
    <recommendedName>
        <fullName evidence="7">2-C-methyl-D-erythritol 4-phosphate cytidylyltransferase</fullName>
        <ecNumber evidence="7">2.7.7.60</ecNumber>
    </recommendedName>
    <alternativeName>
        <fullName evidence="7">4-diphosphocytidyl-2C-methyl-D-erythritol synthase</fullName>
    </alternativeName>
    <alternativeName>
        <fullName evidence="7">MEP cytidylyltransferase</fullName>
        <shortName evidence="7">MCT</shortName>
    </alternativeName>
</protein>
<dbReference type="EC" id="2.7.7.60" evidence="7"/>
<evidence type="ECO:0000256" key="7">
    <source>
        <dbReference type="HAMAP-Rule" id="MF_00108"/>
    </source>
</evidence>
<dbReference type="OrthoDB" id="9802561at2"/>
<keyword evidence="4 7" id="KW-0808">Transferase</keyword>
<comment type="catalytic activity">
    <reaction evidence="1 7">
        <text>2-C-methyl-D-erythritol 4-phosphate + CTP + H(+) = 4-CDP-2-C-methyl-D-erythritol + diphosphate</text>
        <dbReference type="Rhea" id="RHEA:13429"/>
        <dbReference type="ChEBI" id="CHEBI:15378"/>
        <dbReference type="ChEBI" id="CHEBI:33019"/>
        <dbReference type="ChEBI" id="CHEBI:37563"/>
        <dbReference type="ChEBI" id="CHEBI:57823"/>
        <dbReference type="ChEBI" id="CHEBI:58262"/>
        <dbReference type="EC" id="2.7.7.60"/>
    </reaction>
</comment>
<dbReference type="InterPro" id="IPR050088">
    <property type="entry name" value="IspD/TarI_cytidylyltransf_bact"/>
</dbReference>
<name>A0A1H1L6Y9_9CORY</name>
<dbReference type="PANTHER" id="PTHR32125:SF4">
    <property type="entry name" value="2-C-METHYL-D-ERYTHRITOL 4-PHOSPHATE CYTIDYLYLTRANSFERASE, CHLOROPLASTIC"/>
    <property type="match status" value="1"/>
</dbReference>
<feature type="site" description="Positions MEP for the nucleophilic attack" evidence="7">
    <location>
        <position position="153"/>
    </location>
</feature>
<dbReference type="FunFam" id="3.90.550.10:FF:000003">
    <property type="entry name" value="2-C-methyl-D-erythritol 4-phosphate cytidylyltransferase"/>
    <property type="match status" value="1"/>
</dbReference>
<evidence type="ECO:0000313" key="8">
    <source>
        <dbReference type="EMBL" id="SDR70266.1"/>
    </source>
</evidence>
<evidence type="ECO:0000313" key="9">
    <source>
        <dbReference type="Proteomes" id="UP000182237"/>
    </source>
</evidence>
<keyword evidence="6 7" id="KW-0414">Isoprene biosynthesis</keyword>
<dbReference type="UniPathway" id="UPA00056">
    <property type="reaction ID" value="UER00093"/>
</dbReference>
<gene>
    <name evidence="7" type="primary">ispD</name>
    <name evidence="8" type="ORF">SAMN04488539_0088</name>
</gene>
<comment type="similarity">
    <text evidence="3 7">Belongs to the IspD/TarI cytidylyltransferase family. IspD subfamily.</text>
</comment>
<evidence type="ECO:0000256" key="1">
    <source>
        <dbReference type="ARBA" id="ARBA00001282"/>
    </source>
</evidence>
<feature type="site" description="Positions MEP for the nucleophilic attack" evidence="7">
    <location>
        <position position="211"/>
    </location>
</feature>
<organism evidence="8 9">
    <name type="scientific">Corynebacterium timonense</name>
    <dbReference type="NCBI Taxonomy" id="441500"/>
    <lineage>
        <taxon>Bacteria</taxon>
        <taxon>Bacillati</taxon>
        <taxon>Actinomycetota</taxon>
        <taxon>Actinomycetes</taxon>
        <taxon>Mycobacteriales</taxon>
        <taxon>Corynebacteriaceae</taxon>
        <taxon>Corynebacterium</taxon>
    </lineage>
</organism>
<evidence type="ECO:0000256" key="6">
    <source>
        <dbReference type="ARBA" id="ARBA00023229"/>
    </source>
</evidence>
<sequence length="228" mass="23901">MRAVTAIVAAAGRGTRLGAELPKAFVELGGITLLERSVAALEASGVVDDTIVVVSPDMEDTARRVLAGRGVSFVHGGAERADSMYNGLRAIDAEDGVVLIHDAARCLTPPGMIARVAGAVVGGEVAAVPVVAVADTIKEVDAAGAVVVSTPSRARLRAVQTPQAFDLRELRRANEAYFSERPEFVATDDASLMEWFGARVATVEGDALAFKITTPLDMRLAQALIHVR</sequence>
<dbReference type="GO" id="GO:0019288">
    <property type="term" value="P:isopentenyl diphosphate biosynthetic process, methylerythritol 4-phosphate pathway"/>
    <property type="evidence" value="ECO:0007669"/>
    <property type="project" value="UniProtKB-UniRule"/>
</dbReference>
<dbReference type="Proteomes" id="UP000182237">
    <property type="component" value="Chromosome I"/>
</dbReference>
<dbReference type="InterPro" id="IPR029044">
    <property type="entry name" value="Nucleotide-diphossugar_trans"/>
</dbReference>
<evidence type="ECO:0000256" key="2">
    <source>
        <dbReference type="ARBA" id="ARBA00004787"/>
    </source>
</evidence>
<dbReference type="HAMAP" id="MF_00108">
    <property type="entry name" value="IspD"/>
    <property type="match status" value="1"/>
</dbReference>
<evidence type="ECO:0000256" key="5">
    <source>
        <dbReference type="ARBA" id="ARBA00022695"/>
    </source>
</evidence>
<dbReference type="EMBL" id="LT629765">
    <property type="protein sequence ID" value="SDR70266.1"/>
    <property type="molecule type" value="Genomic_DNA"/>
</dbReference>
<dbReference type="InterPro" id="IPR001228">
    <property type="entry name" value="IspD"/>
</dbReference>
<evidence type="ECO:0000256" key="3">
    <source>
        <dbReference type="ARBA" id="ARBA00009789"/>
    </source>
</evidence>
<feature type="site" description="Transition state stabilizer" evidence="7">
    <location>
        <position position="23"/>
    </location>
</feature>
<dbReference type="SUPFAM" id="SSF53448">
    <property type="entry name" value="Nucleotide-diphospho-sugar transferases"/>
    <property type="match status" value="1"/>
</dbReference>
<dbReference type="GO" id="GO:0050518">
    <property type="term" value="F:2-C-methyl-D-erythritol 4-phosphate cytidylyltransferase activity"/>
    <property type="evidence" value="ECO:0007669"/>
    <property type="project" value="UniProtKB-UniRule"/>
</dbReference>
<dbReference type="Pfam" id="PF01128">
    <property type="entry name" value="IspD"/>
    <property type="match status" value="1"/>
</dbReference>
<reference evidence="8 9" key="1">
    <citation type="submission" date="2016-10" db="EMBL/GenBank/DDBJ databases">
        <authorList>
            <person name="de Groot N.N."/>
        </authorList>
    </citation>
    <scope>NUCLEOTIDE SEQUENCE [LARGE SCALE GENOMIC DNA]</scope>
    <source>
        <strain evidence="8 9">DSM 45434</strain>
    </source>
</reference>
<dbReference type="PANTHER" id="PTHR32125">
    <property type="entry name" value="2-C-METHYL-D-ERYTHRITOL 4-PHOSPHATE CYTIDYLYLTRANSFERASE, CHLOROPLASTIC"/>
    <property type="match status" value="1"/>
</dbReference>
<keyword evidence="9" id="KW-1185">Reference proteome</keyword>
<proteinExistence type="inferred from homology"/>
<dbReference type="PROSITE" id="PS01295">
    <property type="entry name" value="ISPD"/>
    <property type="match status" value="1"/>
</dbReference>